<evidence type="ECO:0000313" key="2">
    <source>
        <dbReference type="EMBL" id="VDN14648.1"/>
    </source>
</evidence>
<dbReference type="GO" id="GO:0006623">
    <property type="term" value="P:protein targeting to vacuole"/>
    <property type="evidence" value="ECO:0007669"/>
    <property type="project" value="TreeGrafter"/>
</dbReference>
<comment type="similarity">
    <text evidence="1">Belongs to the VPS13 family.</text>
</comment>
<sequence>MGDAANPPVFNDGSPKNFLASRSSPKPLVELIALIYRTTDKEVFRFKRLECLIQEMQCQLDQGFLNEMFDFFAGSVPEKDEITGFLIDQRSTEGELLDLPVIKDILRGGKDSIFDFLHISPIKMHVSFSLVGSQEGRQTAFHNDVLNLFLQSLGVALTDVQDVIFK</sequence>
<keyword evidence="3" id="KW-1185">Reference proteome</keyword>
<evidence type="ECO:0000313" key="3">
    <source>
        <dbReference type="Proteomes" id="UP000281553"/>
    </source>
</evidence>
<gene>
    <name evidence="2" type="ORF">DILT_LOCUS10479</name>
</gene>
<proteinExistence type="inferred from homology"/>
<dbReference type="OrthoDB" id="6143292at2759"/>
<dbReference type="InterPro" id="IPR026847">
    <property type="entry name" value="VPS13"/>
</dbReference>
<accession>A0A3P7LX23</accession>
<dbReference type="PANTHER" id="PTHR16166">
    <property type="entry name" value="VACUOLAR PROTEIN SORTING-ASSOCIATED PROTEIN VPS13"/>
    <property type="match status" value="1"/>
</dbReference>
<dbReference type="AlphaFoldDB" id="A0A3P7LX23"/>
<dbReference type="EMBL" id="UYRU01059899">
    <property type="protein sequence ID" value="VDN14648.1"/>
    <property type="molecule type" value="Genomic_DNA"/>
</dbReference>
<evidence type="ECO:0000256" key="1">
    <source>
        <dbReference type="ARBA" id="ARBA00006545"/>
    </source>
</evidence>
<dbReference type="GO" id="GO:0045053">
    <property type="term" value="P:protein retention in Golgi apparatus"/>
    <property type="evidence" value="ECO:0007669"/>
    <property type="project" value="TreeGrafter"/>
</dbReference>
<protein>
    <submittedName>
        <fullName evidence="2">Uncharacterized protein</fullName>
    </submittedName>
</protein>
<name>A0A3P7LX23_DIBLA</name>
<dbReference type="Proteomes" id="UP000281553">
    <property type="component" value="Unassembled WGS sequence"/>
</dbReference>
<dbReference type="PANTHER" id="PTHR16166:SF93">
    <property type="entry name" value="INTERMEMBRANE LIPID TRANSFER PROTEIN VPS13"/>
    <property type="match status" value="1"/>
</dbReference>
<organism evidence="2 3">
    <name type="scientific">Dibothriocephalus latus</name>
    <name type="common">Fish tapeworm</name>
    <name type="synonym">Diphyllobothrium latum</name>
    <dbReference type="NCBI Taxonomy" id="60516"/>
    <lineage>
        <taxon>Eukaryota</taxon>
        <taxon>Metazoa</taxon>
        <taxon>Spiralia</taxon>
        <taxon>Lophotrochozoa</taxon>
        <taxon>Platyhelminthes</taxon>
        <taxon>Cestoda</taxon>
        <taxon>Eucestoda</taxon>
        <taxon>Diphyllobothriidea</taxon>
        <taxon>Diphyllobothriidae</taxon>
        <taxon>Dibothriocephalus</taxon>
    </lineage>
</organism>
<reference evidence="2 3" key="1">
    <citation type="submission" date="2018-11" db="EMBL/GenBank/DDBJ databases">
        <authorList>
            <consortium name="Pathogen Informatics"/>
        </authorList>
    </citation>
    <scope>NUCLEOTIDE SEQUENCE [LARGE SCALE GENOMIC DNA]</scope>
</reference>